<dbReference type="GO" id="GO:0016491">
    <property type="term" value="F:oxidoreductase activity"/>
    <property type="evidence" value="ECO:0007669"/>
    <property type="project" value="UniProtKB-KW"/>
</dbReference>
<dbReference type="PANTHER" id="PTHR13847">
    <property type="entry name" value="SARCOSINE DEHYDROGENASE-RELATED"/>
    <property type="match status" value="1"/>
</dbReference>
<evidence type="ECO:0000313" key="3">
    <source>
        <dbReference type="EMBL" id="TMQ91987.1"/>
    </source>
</evidence>
<proteinExistence type="predicted"/>
<organism evidence="3 4">
    <name type="scientific">Actinomadura soli</name>
    <dbReference type="NCBI Taxonomy" id="2508997"/>
    <lineage>
        <taxon>Bacteria</taxon>
        <taxon>Bacillati</taxon>
        <taxon>Actinomycetota</taxon>
        <taxon>Actinomycetes</taxon>
        <taxon>Streptosporangiales</taxon>
        <taxon>Thermomonosporaceae</taxon>
        <taxon>Actinomadura</taxon>
    </lineage>
</organism>
<dbReference type="Pfam" id="PF01266">
    <property type="entry name" value="DAO"/>
    <property type="match status" value="1"/>
</dbReference>
<keyword evidence="1" id="KW-0560">Oxidoreductase</keyword>
<dbReference type="InterPro" id="IPR006076">
    <property type="entry name" value="FAD-dep_OxRdtase"/>
</dbReference>
<dbReference type="AlphaFoldDB" id="A0A5C4J7R0"/>
<dbReference type="PANTHER" id="PTHR13847:SF289">
    <property type="entry name" value="GLYCINE OXIDASE"/>
    <property type="match status" value="1"/>
</dbReference>
<sequence length="371" mass="38357">MREDGRCGLAVPSRGGARAVRAVVIGGGIMGASVGCHLARAGLDVRVLEAAGPAEGATAVTFARLSAFDKEPRDYFRLNEEGMAEHAGLASEAAAPTWYHPCGSVLLAGDEAELARRADRFRAWGYPLTWGPAPDVGMAARLPARVLHAPAEGWVDAVALTRHLLDRAARHGAEIRPGVLVTRLARASHWILATAGGENIAADIVVNAAGQGAPAIAASAGSSLTLTRSPGLLLTATTPGTHLRRIVHTPEVSVRPDGPGCVVIRSDLVDRALAGGRDARDLTGDLVSRAAGVLPGLAAATGIGFRTGYRVLPQGGYPSIGGIPQLPGYYEAVTHSGITLGPLVGRLLADEITTGRVPPQLKPHRPAAKSR</sequence>
<dbReference type="InterPro" id="IPR036188">
    <property type="entry name" value="FAD/NAD-bd_sf"/>
</dbReference>
<dbReference type="Gene3D" id="3.50.50.60">
    <property type="entry name" value="FAD/NAD(P)-binding domain"/>
    <property type="match status" value="1"/>
</dbReference>
<dbReference type="SUPFAM" id="SSF51905">
    <property type="entry name" value="FAD/NAD(P)-binding domain"/>
    <property type="match status" value="1"/>
</dbReference>
<reference evidence="3 4" key="1">
    <citation type="submission" date="2019-05" db="EMBL/GenBank/DDBJ databases">
        <title>Draft genome sequence of Actinomadura sp. 14C53.</title>
        <authorList>
            <person name="Saricaoglu S."/>
            <person name="Isik K."/>
        </authorList>
    </citation>
    <scope>NUCLEOTIDE SEQUENCE [LARGE SCALE GENOMIC DNA]</scope>
    <source>
        <strain evidence="3 4">14C53</strain>
    </source>
</reference>
<dbReference type="Gene3D" id="3.30.9.10">
    <property type="entry name" value="D-Amino Acid Oxidase, subunit A, domain 2"/>
    <property type="match status" value="1"/>
</dbReference>
<feature type="domain" description="FAD dependent oxidoreductase" evidence="2">
    <location>
        <begin position="22"/>
        <end position="350"/>
    </location>
</feature>
<comment type="caution">
    <text evidence="3">The sequence shown here is derived from an EMBL/GenBank/DDBJ whole genome shotgun (WGS) entry which is preliminary data.</text>
</comment>
<accession>A0A5C4J7R0</accession>
<dbReference type="OrthoDB" id="4775411at2"/>
<dbReference type="Proteomes" id="UP000309174">
    <property type="component" value="Unassembled WGS sequence"/>
</dbReference>
<evidence type="ECO:0000256" key="1">
    <source>
        <dbReference type="ARBA" id="ARBA00023002"/>
    </source>
</evidence>
<dbReference type="EMBL" id="VCKW01000178">
    <property type="protein sequence ID" value="TMQ91987.1"/>
    <property type="molecule type" value="Genomic_DNA"/>
</dbReference>
<dbReference type="GO" id="GO:0005737">
    <property type="term" value="C:cytoplasm"/>
    <property type="evidence" value="ECO:0007669"/>
    <property type="project" value="TreeGrafter"/>
</dbReference>
<evidence type="ECO:0000313" key="4">
    <source>
        <dbReference type="Proteomes" id="UP000309174"/>
    </source>
</evidence>
<keyword evidence="4" id="KW-1185">Reference proteome</keyword>
<protein>
    <submittedName>
        <fullName evidence="3">FAD-dependent oxidoreductase</fullName>
    </submittedName>
</protein>
<evidence type="ECO:0000259" key="2">
    <source>
        <dbReference type="Pfam" id="PF01266"/>
    </source>
</evidence>
<gene>
    <name evidence="3" type="ORF">ETD83_28435</name>
</gene>
<name>A0A5C4J7R0_9ACTN</name>